<evidence type="ECO:0000313" key="1">
    <source>
        <dbReference type="EMBL" id="MPM16193.1"/>
    </source>
</evidence>
<accession>A0A644XPL5</accession>
<organism evidence="1">
    <name type="scientific">bioreactor metagenome</name>
    <dbReference type="NCBI Taxonomy" id="1076179"/>
    <lineage>
        <taxon>unclassified sequences</taxon>
        <taxon>metagenomes</taxon>
        <taxon>ecological metagenomes</taxon>
    </lineage>
</organism>
<proteinExistence type="predicted"/>
<dbReference type="PROSITE" id="PS51257">
    <property type="entry name" value="PROKAR_LIPOPROTEIN"/>
    <property type="match status" value="1"/>
</dbReference>
<name>A0A644XPL5_9ZZZZ</name>
<dbReference type="AlphaFoldDB" id="A0A644XPL5"/>
<reference evidence="1" key="1">
    <citation type="submission" date="2019-08" db="EMBL/GenBank/DDBJ databases">
        <authorList>
            <person name="Kucharzyk K."/>
            <person name="Murdoch R.W."/>
            <person name="Higgins S."/>
            <person name="Loffler F."/>
        </authorList>
    </citation>
    <scope>NUCLEOTIDE SEQUENCE</scope>
</reference>
<sequence>MKAKILLVLLLVICVLLGGCNEEGGTQSEQIKKEQTYYVSINVAIDSSKPVKAYADCMREEDRKKMDDGEATTSDSFDFLAAPAYTRNGEKLEMDGSVTVNITDENKTSITIPVKGSYIVDDDTSPAALETYYFRYIQGELIQSFPAKY</sequence>
<comment type="caution">
    <text evidence="1">The sequence shown here is derived from an EMBL/GenBank/DDBJ whole genome shotgun (WGS) entry which is preliminary data.</text>
</comment>
<protein>
    <submittedName>
        <fullName evidence="1">Uncharacterized protein</fullName>
    </submittedName>
</protein>
<gene>
    <name evidence="1" type="ORF">SDC9_62569</name>
</gene>
<dbReference type="EMBL" id="VSSQ01002567">
    <property type="protein sequence ID" value="MPM16193.1"/>
    <property type="molecule type" value="Genomic_DNA"/>
</dbReference>